<dbReference type="InterPro" id="IPR005135">
    <property type="entry name" value="Endo/exonuclease/phosphatase"/>
</dbReference>
<gene>
    <name evidence="2" type="ORF">C9J01_21350</name>
</gene>
<dbReference type="EMBL" id="PYMB01000016">
    <property type="protein sequence ID" value="PSW09176.1"/>
    <property type="molecule type" value="Genomic_DNA"/>
</dbReference>
<evidence type="ECO:0000259" key="1">
    <source>
        <dbReference type="Pfam" id="PF03372"/>
    </source>
</evidence>
<dbReference type="Pfam" id="PF03372">
    <property type="entry name" value="Exo_endo_phos"/>
    <property type="match status" value="1"/>
</dbReference>
<reference evidence="2 3" key="1">
    <citation type="submission" date="2018-03" db="EMBL/GenBank/DDBJ databases">
        <title>Whole genome sequencing of Histamine producing bacteria.</title>
        <authorList>
            <person name="Butler K."/>
        </authorList>
    </citation>
    <scope>NUCLEOTIDE SEQUENCE [LARGE SCALE GENOMIC DNA]</scope>
    <source>
        <strain evidence="2 3">DSM 19138</strain>
    </source>
</reference>
<dbReference type="SUPFAM" id="SSF56219">
    <property type="entry name" value="DNase I-like"/>
    <property type="match status" value="1"/>
</dbReference>
<accession>A0A2T3N7V6</accession>
<proteinExistence type="predicted"/>
<dbReference type="GO" id="GO:0003824">
    <property type="term" value="F:catalytic activity"/>
    <property type="evidence" value="ECO:0007669"/>
    <property type="project" value="InterPro"/>
</dbReference>
<comment type="caution">
    <text evidence="2">The sequence shown here is derived from an EMBL/GenBank/DDBJ whole genome shotgun (WGS) entry which is preliminary data.</text>
</comment>
<organism evidence="2 3">
    <name type="scientific">Photobacterium rosenbergii</name>
    <dbReference type="NCBI Taxonomy" id="294936"/>
    <lineage>
        <taxon>Bacteria</taxon>
        <taxon>Pseudomonadati</taxon>
        <taxon>Pseudomonadota</taxon>
        <taxon>Gammaproteobacteria</taxon>
        <taxon>Vibrionales</taxon>
        <taxon>Vibrionaceae</taxon>
        <taxon>Photobacterium</taxon>
    </lineage>
</organism>
<sequence length="313" mass="36379">MISPPVRYLLLLWGIIASDIVIADVPHSRSNSLTLTTWNLSWLAVDETNRHSQSTAPPRTSRDYLAMAAIIKTISPDVLAFQEVADHQAIGKVIPLNNYQIEFSSRKDKGNNDIWPQFVGFAIRNGIQYVRHPDLHQLDVWDNQYLRYGVDISLFQQGQPALRLLVVHLKSGCYSNRHRNKNCPVLAEQFEVLDGWISERQAHQQPFIILGDFNRRLAEKGDTLWQHLTSGKLQVPRLSTQGRQSQCRSQAYNKRKKQWEVRQYPSFIDHFIIDGRIPKNDSQHSYSEYRYSDQQLKHYRLSDHCPQSITLQY</sequence>
<protein>
    <recommendedName>
        <fullName evidence="1">Endonuclease/exonuclease/phosphatase domain-containing protein</fullName>
    </recommendedName>
</protein>
<name>A0A2T3N7V6_9GAMM</name>
<dbReference type="Proteomes" id="UP000241346">
    <property type="component" value="Unassembled WGS sequence"/>
</dbReference>
<dbReference type="Gene3D" id="3.60.10.10">
    <property type="entry name" value="Endonuclease/exonuclease/phosphatase"/>
    <property type="match status" value="1"/>
</dbReference>
<evidence type="ECO:0000313" key="3">
    <source>
        <dbReference type="Proteomes" id="UP000241346"/>
    </source>
</evidence>
<dbReference type="AlphaFoldDB" id="A0A2T3N7V6"/>
<evidence type="ECO:0000313" key="2">
    <source>
        <dbReference type="EMBL" id="PSW09176.1"/>
    </source>
</evidence>
<dbReference type="InterPro" id="IPR036691">
    <property type="entry name" value="Endo/exonu/phosph_ase_sf"/>
</dbReference>
<feature type="domain" description="Endonuclease/exonuclease/phosphatase" evidence="1">
    <location>
        <begin position="37"/>
        <end position="242"/>
    </location>
</feature>